<dbReference type="Proteomes" id="UP001216595">
    <property type="component" value="Unassembled WGS sequence"/>
</dbReference>
<proteinExistence type="predicted"/>
<dbReference type="InterPro" id="IPR052918">
    <property type="entry name" value="Motility_Chemotaxis_Reg"/>
</dbReference>
<feature type="compositionally biased region" description="Low complexity" evidence="1">
    <location>
        <begin position="20"/>
        <end position="46"/>
    </location>
</feature>
<dbReference type="PANTHER" id="PTHR35580:SF1">
    <property type="entry name" value="PHYTASE-LIKE DOMAIN-CONTAINING PROTEIN"/>
    <property type="match status" value="1"/>
</dbReference>
<organism evidence="2 3">
    <name type="scientific">Asticcacaulis currens</name>
    <dbReference type="NCBI Taxonomy" id="2984210"/>
    <lineage>
        <taxon>Bacteria</taxon>
        <taxon>Pseudomonadati</taxon>
        <taxon>Pseudomonadota</taxon>
        <taxon>Alphaproteobacteria</taxon>
        <taxon>Caulobacterales</taxon>
        <taxon>Caulobacteraceae</taxon>
        <taxon>Asticcacaulis</taxon>
    </lineage>
</organism>
<evidence type="ECO:0000313" key="2">
    <source>
        <dbReference type="EMBL" id="MDC7695259.1"/>
    </source>
</evidence>
<name>A0ABT5IGJ3_9CAUL</name>
<evidence type="ECO:0000256" key="1">
    <source>
        <dbReference type="SAM" id="MobiDB-lite"/>
    </source>
</evidence>
<comment type="caution">
    <text evidence="2">The sequence shown here is derived from an EMBL/GenBank/DDBJ whole genome shotgun (WGS) entry which is preliminary data.</text>
</comment>
<dbReference type="PANTHER" id="PTHR35580">
    <property type="entry name" value="CELL SURFACE GLYCOPROTEIN (S-LAYER PROTEIN)-LIKE PROTEIN"/>
    <property type="match status" value="1"/>
</dbReference>
<feature type="region of interest" description="Disordered" evidence="1">
    <location>
        <begin position="20"/>
        <end position="52"/>
    </location>
</feature>
<accession>A0ABT5IGJ3</accession>
<dbReference type="SUPFAM" id="SSF63829">
    <property type="entry name" value="Calcium-dependent phosphotriesterase"/>
    <property type="match status" value="1"/>
</dbReference>
<keyword evidence="3" id="KW-1185">Reference proteome</keyword>
<sequence length="967" mass="100454">MTLSFDTSLLTSYFNSKVRASAGTSNTPAPTTATSPTGTTRAPTAPWEKGGTPDDTLVKNILAGKSFIRESAVTLDLAGASADYKKLYTLYTGLNSLRAVAAKAQSIMTGANADSITNKTELNSLRRRFDSGLTEVSGYVKDAEYEHLDLIQGAITDKLKSTVGVPRTNTTYLAKDIHSGTATSEVEALKGAVVFDIAVKKTGTATPINVHIDLSEMGGDTRSMSNVVTYINGKLKEAGLSTKFAVQRTPGTDKTVETNGKTVKVGTNPDTFSLKIQGDSTEALSFTAASTGDSVFVVQKTGDTDKTTKYNKETKKFETVTPKQTTGLVKFNTDGDTVSAPGDTFWTAGRSVQNDLEGSIKTVHQSVSGPDGSVYVLADVDGTVDGQTIKGTQDVALIKYDSAGHVVYTRTLGAADTATGYALSVGSDGKVAIAGSVTGTLSTVTTKTSTYTVGDKTFSTTSTTEDTGTSGTNKTVADSFVTVFDAAGQEMWTKRFGSNEDDTALAVSFGADGSVQVAGKTRGVMQGGVGSAGGFDAYVRSFDPTGKVTATVQYGTSGTDQANAVAVDGNTLYVAGVEDSNIVLRAYDITNPAKPTLSGTRTLGGIGGGQIGAIDVYNGKVYVGGSTGNDSILGGGSGSTAFHGHSDGFAATVSTDFNSTAGDKVVYYGGAGEEKNVRVQFTDGKVYFAGQTEGEIAGTTKIGEADAYIARMDVDSGTLEWSQRYSGKDGEVDPQSIAVTSGGASVLDKLGLPKGSIEYKDSTLLTSATSARAGDSFYLRDSSGSQKKILIEANETLDTLAKKIQRAAGFKLKVSVAKVAGKPESQLIIEPQNKSSQMEIVKGPAGKDALEGLGLTEGLVRSEPDKPSASASASASKKAAADTEKLFGLKFNADVNLNSEESIAAAIKTLDDALKNVRSAYRYLRYGEDTTSSDDSKKKATSSGSTAYWNAQASNYSAALSRLTGGA</sequence>
<protein>
    <submittedName>
        <fullName evidence="2">Transcriptional regulator</fullName>
    </submittedName>
</protein>
<gene>
    <name evidence="2" type="ORF">PQU94_13315</name>
</gene>
<dbReference type="EMBL" id="JAQQKW010000007">
    <property type="protein sequence ID" value="MDC7695259.1"/>
    <property type="molecule type" value="Genomic_DNA"/>
</dbReference>
<dbReference type="RefSeq" id="WP_272741933.1">
    <property type="nucleotide sequence ID" value="NZ_JAQQKW010000007.1"/>
</dbReference>
<evidence type="ECO:0000313" key="3">
    <source>
        <dbReference type="Proteomes" id="UP001216595"/>
    </source>
</evidence>
<reference evidence="2 3" key="1">
    <citation type="submission" date="2023-01" db="EMBL/GenBank/DDBJ databases">
        <title>Novel species of the genus Asticcacaulis isolated from rivers.</title>
        <authorList>
            <person name="Lu H."/>
        </authorList>
    </citation>
    <scope>NUCLEOTIDE SEQUENCE [LARGE SCALE GENOMIC DNA]</scope>
    <source>
        <strain evidence="2 3">DXS10W</strain>
    </source>
</reference>